<evidence type="ECO:0000313" key="1">
    <source>
        <dbReference type="EMBL" id="TQV70678.1"/>
    </source>
</evidence>
<organism evidence="1 2">
    <name type="scientific">Exilibacterium tricleocarpae</name>
    <dbReference type="NCBI Taxonomy" id="2591008"/>
    <lineage>
        <taxon>Bacteria</taxon>
        <taxon>Pseudomonadati</taxon>
        <taxon>Pseudomonadota</taxon>
        <taxon>Gammaproteobacteria</taxon>
        <taxon>Cellvibrionales</taxon>
        <taxon>Cellvibrionaceae</taxon>
        <taxon>Exilibacterium</taxon>
    </lineage>
</organism>
<reference evidence="1 2" key="1">
    <citation type="submission" date="2019-06" db="EMBL/GenBank/DDBJ databases">
        <title>Whole genome sequence for Cellvibrionaceae sp. R142.</title>
        <authorList>
            <person name="Wang G."/>
        </authorList>
    </citation>
    <scope>NUCLEOTIDE SEQUENCE [LARGE SCALE GENOMIC DNA]</scope>
    <source>
        <strain evidence="1 2">R142</strain>
    </source>
</reference>
<proteinExistence type="predicted"/>
<dbReference type="EMBL" id="VHSG01000023">
    <property type="protein sequence ID" value="TQV70678.1"/>
    <property type="molecule type" value="Genomic_DNA"/>
</dbReference>
<dbReference type="Pfam" id="PF14060">
    <property type="entry name" value="DUF4252"/>
    <property type="match status" value="1"/>
</dbReference>
<gene>
    <name evidence="1" type="ORF">FKG94_20310</name>
</gene>
<protein>
    <submittedName>
        <fullName evidence="1">DUF4252 domain-containing protein</fullName>
    </submittedName>
</protein>
<dbReference type="OrthoDB" id="194679at2"/>
<comment type="caution">
    <text evidence="1">The sequence shown here is derived from an EMBL/GenBank/DDBJ whole genome shotgun (WGS) entry which is preliminary data.</text>
</comment>
<sequence>MVYEIGDNANSALKVVDRVTETLRGDQWQPTVSVNEAREKVRIFVKQTDGLVDGLVVMVVGEADKHHGDTGNEAVFVNIVGEIDPAELGRITKKLNIDVDV</sequence>
<dbReference type="InterPro" id="IPR025348">
    <property type="entry name" value="DUF4252"/>
</dbReference>
<keyword evidence="2" id="KW-1185">Reference proteome</keyword>
<dbReference type="AlphaFoldDB" id="A0A545T0D3"/>
<evidence type="ECO:0000313" key="2">
    <source>
        <dbReference type="Proteomes" id="UP000319732"/>
    </source>
</evidence>
<accession>A0A545T0D3</accession>
<name>A0A545T0D3_9GAMM</name>
<dbReference type="Proteomes" id="UP000319732">
    <property type="component" value="Unassembled WGS sequence"/>
</dbReference>